<dbReference type="GO" id="GO:0006260">
    <property type="term" value="P:DNA replication"/>
    <property type="evidence" value="ECO:0007669"/>
    <property type="project" value="UniProtKB-KW"/>
</dbReference>
<evidence type="ECO:0000256" key="8">
    <source>
        <dbReference type="ARBA" id="ARBA00022833"/>
    </source>
</evidence>
<comment type="function">
    <text evidence="1 15">DNA ligase that catalyzes the formation of phosphodiester linkages between 5'-phosphoryl and 3'-hydroxyl groups in double-stranded DNA using NAD as a coenzyme and as the energy source for the reaction. It is essential for DNA replication and repair of damaged DNA.</text>
</comment>
<dbReference type="Pfam" id="PF03120">
    <property type="entry name" value="OB_DNA_ligase"/>
    <property type="match status" value="1"/>
</dbReference>
<reference evidence="19 20" key="1">
    <citation type="submission" date="2021-02" db="EMBL/GenBank/DDBJ databases">
        <title>Alicyclobacillus curvatus sp. nov. and Alicyclobacillus mengziensis sp. nov., two acidophilic bacteria isolated from acid mine drainage.</title>
        <authorList>
            <person name="Huang Y."/>
        </authorList>
    </citation>
    <scope>NUCLEOTIDE SEQUENCE [LARGE SCALE GENOMIC DNA]</scope>
    <source>
        <strain evidence="19 20">S30H14</strain>
    </source>
</reference>
<dbReference type="Pfam" id="PF22745">
    <property type="entry name" value="Nlig-Ia"/>
    <property type="match status" value="1"/>
</dbReference>
<evidence type="ECO:0000313" key="20">
    <source>
        <dbReference type="Proteomes" id="UP000663505"/>
    </source>
</evidence>
<dbReference type="InterPro" id="IPR001357">
    <property type="entry name" value="BRCT_dom"/>
</dbReference>
<dbReference type="Gene3D" id="1.10.150.20">
    <property type="entry name" value="5' to 3' exonuclease, C-terminal subdomain"/>
    <property type="match status" value="2"/>
</dbReference>
<dbReference type="PANTHER" id="PTHR23389">
    <property type="entry name" value="CHROMOSOME TRANSMISSION FIDELITY FACTOR 18"/>
    <property type="match status" value="1"/>
</dbReference>
<dbReference type="Gene3D" id="2.40.50.140">
    <property type="entry name" value="Nucleic acid-binding proteins"/>
    <property type="match status" value="1"/>
</dbReference>
<evidence type="ECO:0000256" key="1">
    <source>
        <dbReference type="ARBA" id="ARBA00004067"/>
    </source>
</evidence>
<dbReference type="GO" id="GO:0006281">
    <property type="term" value="P:DNA repair"/>
    <property type="evidence" value="ECO:0007669"/>
    <property type="project" value="UniProtKB-KW"/>
</dbReference>
<keyword evidence="7 15" id="KW-0227">DNA damage</keyword>
<dbReference type="FunFam" id="1.10.150.20:FF:000007">
    <property type="entry name" value="DNA ligase"/>
    <property type="match status" value="1"/>
</dbReference>
<dbReference type="FunFam" id="3.30.470.30:FF:000001">
    <property type="entry name" value="DNA ligase"/>
    <property type="match status" value="1"/>
</dbReference>
<keyword evidence="11 15" id="KW-0234">DNA repair</keyword>
<dbReference type="InterPro" id="IPR013839">
    <property type="entry name" value="DNAligase_adenylation"/>
</dbReference>
<evidence type="ECO:0000259" key="18">
    <source>
        <dbReference type="PROSITE" id="PS50172"/>
    </source>
</evidence>
<evidence type="ECO:0000256" key="3">
    <source>
        <dbReference type="ARBA" id="ARBA00013308"/>
    </source>
</evidence>
<dbReference type="SMART" id="SM00532">
    <property type="entry name" value="LIGANc"/>
    <property type="match status" value="1"/>
</dbReference>
<evidence type="ECO:0000256" key="10">
    <source>
        <dbReference type="ARBA" id="ARBA00023027"/>
    </source>
</evidence>
<keyword evidence="17" id="KW-0175">Coiled coil</keyword>
<gene>
    <name evidence="15 19" type="primary">ligA</name>
    <name evidence="19" type="ORF">JZ786_04930</name>
</gene>
<dbReference type="HAMAP" id="MF_01588">
    <property type="entry name" value="DNA_ligase_A"/>
    <property type="match status" value="1"/>
</dbReference>
<dbReference type="InterPro" id="IPR036420">
    <property type="entry name" value="BRCT_dom_sf"/>
</dbReference>
<dbReference type="CDD" id="cd00114">
    <property type="entry name" value="LIGANc"/>
    <property type="match status" value="1"/>
</dbReference>
<dbReference type="GO" id="GO:0003911">
    <property type="term" value="F:DNA ligase (NAD+) activity"/>
    <property type="evidence" value="ECO:0007669"/>
    <property type="project" value="UniProtKB-UniRule"/>
</dbReference>
<feature type="binding site" evidence="15">
    <location>
        <position position="407"/>
    </location>
    <ligand>
        <name>Zn(2+)</name>
        <dbReference type="ChEBI" id="CHEBI:29105"/>
    </ligand>
</feature>
<feature type="binding site" evidence="15">
    <location>
        <position position="113"/>
    </location>
    <ligand>
        <name>NAD(+)</name>
        <dbReference type="ChEBI" id="CHEBI:57540"/>
    </ligand>
</feature>
<keyword evidence="8 15" id="KW-0862">Zinc</keyword>
<dbReference type="SMART" id="SM00292">
    <property type="entry name" value="BRCT"/>
    <property type="match status" value="1"/>
</dbReference>
<dbReference type="FunFam" id="1.10.150.20:FF:000006">
    <property type="entry name" value="DNA ligase"/>
    <property type="match status" value="1"/>
</dbReference>
<evidence type="ECO:0000256" key="4">
    <source>
        <dbReference type="ARBA" id="ARBA00022598"/>
    </source>
</evidence>
<dbReference type="NCBIfam" id="NF005932">
    <property type="entry name" value="PRK07956.1"/>
    <property type="match status" value="1"/>
</dbReference>
<feature type="binding site" evidence="15">
    <location>
        <position position="286"/>
    </location>
    <ligand>
        <name>NAD(+)</name>
        <dbReference type="ChEBI" id="CHEBI:57540"/>
    </ligand>
</feature>
<feature type="binding site" evidence="15">
    <location>
        <position position="427"/>
    </location>
    <ligand>
        <name>Zn(2+)</name>
        <dbReference type="ChEBI" id="CHEBI:29105"/>
    </ligand>
</feature>
<dbReference type="SUPFAM" id="SSF56091">
    <property type="entry name" value="DNA ligase/mRNA capping enzyme, catalytic domain"/>
    <property type="match status" value="1"/>
</dbReference>
<dbReference type="SUPFAM" id="SSF50249">
    <property type="entry name" value="Nucleic acid-binding proteins"/>
    <property type="match status" value="1"/>
</dbReference>
<dbReference type="InterPro" id="IPR010994">
    <property type="entry name" value="RuvA_2-like"/>
</dbReference>
<evidence type="ECO:0000256" key="12">
    <source>
        <dbReference type="ARBA" id="ARBA00023211"/>
    </source>
</evidence>
<dbReference type="InterPro" id="IPR041663">
    <property type="entry name" value="DisA/LigA_HHH"/>
</dbReference>
<feature type="binding site" evidence="15">
    <location>
        <position position="136"/>
    </location>
    <ligand>
        <name>NAD(+)</name>
        <dbReference type="ChEBI" id="CHEBI:57540"/>
    </ligand>
</feature>
<feature type="coiled-coil region" evidence="17">
    <location>
        <begin position="3"/>
        <end position="57"/>
    </location>
</feature>
<dbReference type="InterPro" id="IPR003583">
    <property type="entry name" value="Hlx-hairpin-Hlx_DNA-bd_motif"/>
</dbReference>
<comment type="cofactor">
    <cofactor evidence="15">
        <name>Mg(2+)</name>
        <dbReference type="ChEBI" id="CHEBI:18420"/>
    </cofactor>
    <cofactor evidence="15">
        <name>Mn(2+)</name>
        <dbReference type="ChEBI" id="CHEBI:29035"/>
    </cofactor>
</comment>
<dbReference type="FunFam" id="1.10.287.610:FF:000002">
    <property type="entry name" value="DNA ligase"/>
    <property type="match status" value="1"/>
</dbReference>
<organism evidence="19 20">
    <name type="scientific">Alicyclobacillus mengziensis</name>
    <dbReference type="NCBI Taxonomy" id="2931921"/>
    <lineage>
        <taxon>Bacteria</taxon>
        <taxon>Bacillati</taxon>
        <taxon>Bacillota</taxon>
        <taxon>Bacilli</taxon>
        <taxon>Bacillales</taxon>
        <taxon>Alicyclobacillaceae</taxon>
        <taxon>Alicyclobacillus</taxon>
    </lineage>
</organism>
<feature type="binding site" evidence="15">
    <location>
        <begin position="34"/>
        <end position="38"/>
    </location>
    <ligand>
        <name>NAD(+)</name>
        <dbReference type="ChEBI" id="CHEBI:57540"/>
    </ligand>
</feature>
<dbReference type="PANTHER" id="PTHR23389:SF9">
    <property type="entry name" value="DNA LIGASE"/>
    <property type="match status" value="1"/>
</dbReference>
<keyword evidence="12 15" id="KW-0464">Manganese</keyword>
<protein>
    <recommendedName>
        <fullName evidence="3 15">DNA ligase</fullName>
        <ecNumber evidence="2 15">6.5.1.2</ecNumber>
    </recommendedName>
    <alternativeName>
        <fullName evidence="15">Polydeoxyribonucleotide synthase [NAD(+)]</fullName>
    </alternativeName>
</protein>
<dbReference type="CDD" id="cd17748">
    <property type="entry name" value="BRCT_DNA_ligase_like"/>
    <property type="match status" value="1"/>
</dbReference>
<dbReference type="PROSITE" id="PS50172">
    <property type="entry name" value="BRCT"/>
    <property type="match status" value="1"/>
</dbReference>
<evidence type="ECO:0000256" key="16">
    <source>
        <dbReference type="RuleBase" id="RU000618"/>
    </source>
</evidence>
<evidence type="ECO:0000313" key="19">
    <source>
        <dbReference type="EMBL" id="QSO48335.1"/>
    </source>
</evidence>
<dbReference type="InterPro" id="IPR004150">
    <property type="entry name" value="NAD_DNA_ligase_OB"/>
</dbReference>
<dbReference type="InterPro" id="IPR012340">
    <property type="entry name" value="NA-bd_OB-fold"/>
</dbReference>
<dbReference type="Pfam" id="PF00533">
    <property type="entry name" value="BRCT"/>
    <property type="match status" value="1"/>
</dbReference>
<dbReference type="Gene3D" id="1.10.287.610">
    <property type="entry name" value="Helix hairpin bin"/>
    <property type="match status" value="1"/>
</dbReference>
<dbReference type="SMART" id="SM00278">
    <property type="entry name" value="HhH1"/>
    <property type="match status" value="3"/>
</dbReference>
<dbReference type="AlphaFoldDB" id="A0A9X7Z8E8"/>
<dbReference type="Pfam" id="PF01653">
    <property type="entry name" value="DNA_ligase_aden"/>
    <property type="match status" value="1"/>
</dbReference>
<dbReference type="GO" id="GO:0005829">
    <property type="term" value="C:cytosol"/>
    <property type="evidence" value="ECO:0007669"/>
    <property type="project" value="TreeGrafter"/>
</dbReference>
<dbReference type="Gene3D" id="3.30.470.30">
    <property type="entry name" value="DNA ligase/mRNA capping enzyme"/>
    <property type="match status" value="1"/>
</dbReference>
<dbReference type="Pfam" id="PF03119">
    <property type="entry name" value="DNA_ligase_ZBD"/>
    <property type="match status" value="1"/>
</dbReference>
<feature type="binding site" evidence="15">
    <location>
        <position position="310"/>
    </location>
    <ligand>
        <name>NAD(+)</name>
        <dbReference type="ChEBI" id="CHEBI:57540"/>
    </ligand>
</feature>
<evidence type="ECO:0000256" key="7">
    <source>
        <dbReference type="ARBA" id="ARBA00022763"/>
    </source>
</evidence>
<evidence type="ECO:0000256" key="15">
    <source>
        <dbReference type="HAMAP-Rule" id="MF_01588"/>
    </source>
</evidence>
<feature type="binding site" evidence="15">
    <location>
        <position position="404"/>
    </location>
    <ligand>
        <name>Zn(2+)</name>
        <dbReference type="ChEBI" id="CHEBI:29105"/>
    </ligand>
</feature>
<dbReference type="InterPro" id="IPR033136">
    <property type="entry name" value="DNA_ligase_CS"/>
</dbReference>
<dbReference type="FunFam" id="2.40.50.140:FF:000012">
    <property type="entry name" value="DNA ligase"/>
    <property type="match status" value="1"/>
</dbReference>
<dbReference type="Pfam" id="PF12826">
    <property type="entry name" value="HHH_2"/>
    <property type="match status" value="1"/>
</dbReference>
<dbReference type="InterPro" id="IPR013840">
    <property type="entry name" value="DNAligase_N"/>
</dbReference>
<dbReference type="InterPro" id="IPR004149">
    <property type="entry name" value="Znf_DNAligase_C4"/>
</dbReference>
<comment type="similarity">
    <text evidence="14 15">Belongs to the NAD-dependent DNA ligase family. LigA subfamily.</text>
</comment>
<dbReference type="SUPFAM" id="SSF47781">
    <property type="entry name" value="RuvA domain 2-like"/>
    <property type="match status" value="1"/>
</dbReference>
<dbReference type="InterPro" id="IPR018239">
    <property type="entry name" value="DNA_ligase_AS"/>
</dbReference>
<keyword evidence="5 15" id="KW-0235">DNA replication</keyword>
<dbReference type="KEGG" id="afx:JZ786_04930"/>
<dbReference type="SUPFAM" id="SSF52113">
    <property type="entry name" value="BRCT domain"/>
    <property type="match status" value="1"/>
</dbReference>
<comment type="caution">
    <text evidence="15">Lacks conserved residue(s) required for the propagation of feature annotation.</text>
</comment>
<sequence length="684" mass="75675">MDKAQAQQRIETLRKEISYHNRQYYVLDDPKITDAEYDALMRELNKLEEQFPELVTEDSPTRRVGGAPVEGFTKVVHEVPMLSLGNAYSPDEMREFDRRVRELAGGKVRYACELKIDGLAVSLRYENGVLIQGATRGDGEIGEDITTNIRTIHTVPLRLTEPISLEVRGEAYMPKRAFERLNQARELRGEPLFANPRNAAAGSLRQLDPKVAAQRRLSVFVYTLARADTGTPPAHSETLQWLGALGLPINPETTVLDDIEDVIDYIMSWQSKRHDLPYATDGMVIKVDDIDIQKRLGFTAKSPRWAIAYKYAAEQAQTQLRSIMLTVGRTGAVTPTAVFDPVALAGTTVTRASLHNEDYITEKDIRIGDIIVVQKAGDIIPEVVRVVTERRTGIEKPFSMPKDCPQCHQPLQRLPGEAAWRCVNPGCPAQTRERIIHFASRDAMNIEGLGEQWVAQLLQENLIVDVADLYILTKEQLLGLERMGERSAQNLIDAIEGSKRNSLERLLFGLGIRLVGEKAAKTIARHFGSLDRLRQASIDELTAIPEIGPKMAESMVEFFASEAASEAIRRLVQSGVNTEYLGARGNEDANLDKSTPFAGKTVVLTGTLSVLDRKEAGDLVEQLGGTVTGSVSARTDILIAGEKAGSKLSKALQLIESGQKPDLEIMDEATFIQILRNEGITVDG</sequence>
<feature type="binding site" evidence="15">
    <location>
        <begin position="83"/>
        <end position="84"/>
    </location>
    <ligand>
        <name>NAD(+)</name>
        <dbReference type="ChEBI" id="CHEBI:57540"/>
    </ligand>
</feature>
<feature type="domain" description="BRCT" evidence="18">
    <location>
        <begin position="592"/>
        <end position="677"/>
    </location>
</feature>
<evidence type="ECO:0000256" key="13">
    <source>
        <dbReference type="ARBA" id="ARBA00034005"/>
    </source>
</evidence>
<dbReference type="Proteomes" id="UP000663505">
    <property type="component" value="Chromosome"/>
</dbReference>
<feature type="active site" description="N6-AMP-lysine intermediate" evidence="15">
    <location>
        <position position="115"/>
    </location>
</feature>
<evidence type="ECO:0000256" key="9">
    <source>
        <dbReference type="ARBA" id="ARBA00022842"/>
    </source>
</evidence>
<evidence type="ECO:0000256" key="17">
    <source>
        <dbReference type="SAM" id="Coils"/>
    </source>
</evidence>
<feature type="binding site" evidence="15">
    <location>
        <position position="170"/>
    </location>
    <ligand>
        <name>NAD(+)</name>
        <dbReference type="ChEBI" id="CHEBI:57540"/>
    </ligand>
</feature>
<dbReference type="GO" id="GO:0003677">
    <property type="term" value="F:DNA binding"/>
    <property type="evidence" value="ECO:0007669"/>
    <property type="project" value="InterPro"/>
</dbReference>
<name>A0A9X7Z8E8_9BACL</name>
<dbReference type="PIRSF" id="PIRSF001604">
    <property type="entry name" value="LigA"/>
    <property type="match status" value="1"/>
</dbReference>
<dbReference type="Gene3D" id="6.20.10.30">
    <property type="match status" value="1"/>
</dbReference>
<keyword evidence="10 15" id="KW-0520">NAD</keyword>
<keyword evidence="4 15" id="KW-0436">Ligase</keyword>
<evidence type="ECO:0000256" key="6">
    <source>
        <dbReference type="ARBA" id="ARBA00022723"/>
    </source>
</evidence>
<evidence type="ECO:0000256" key="2">
    <source>
        <dbReference type="ARBA" id="ARBA00012722"/>
    </source>
</evidence>
<dbReference type="RefSeq" id="WP_206657670.1">
    <property type="nucleotide sequence ID" value="NZ_CP071182.1"/>
</dbReference>
<dbReference type="NCBIfam" id="TIGR00575">
    <property type="entry name" value="dnlj"/>
    <property type="match status" value="1"/>
</dbReference>
<dbReference type="InterPro" id="IPR001679">
    <property type="entry name" value="DNA_ligase"/>
</dbReference>
<dbReference type="EMBL" id="CP071182">
    <property type="protein sequence ID" value="QSO48335.1"/>
    <property type="molecule type" value="Genomic_DNA"/>
</dbReference>
<dbReference type="PROSITE" id="PS01056">
    <property type="entry name" value="DNA_LIGASE_N2"/>
    <property type="match status" value="1"/>
</dbReference>
<comment type="catalytic activity">
    <reaction evidence="13 15 16">
        <text>NAD(+) + (deoxyribonucleotide)n-3'-hydroxyl + 5'-phospho-(deoxyribonucleotide)m = (deoxyribonucleotide)n+m + AMP + beta-nicotinamide D-nucleotide.</text>
        <dbReference type="EC" id="6.5.1.2"/>
    </reaction>
</comment>
<evidence type="ECO:0000256" key="11">
    <source>
        <dbReference type="ARBA" id="ARBA00023204"/>
    </source>
</evidence>
<dbReference type="PROSITE" id="PS01055">
    <property type="entry name" value="DNA_LIGASE_N1"/>
    <property type="match status" value="1"/>
</dbReference>
<dbReference type="Gene3D" id="3.40.50.10190">
    <property type="entry name" value="BRCT domain"/>
    <property type="match status" value="1"/>
</dbReference>
<evidence type="ECO:0000256" key="14">
    <source>
        <dbReference type="ARBA" id="ARBA00060881"/>
    </source>
</evidence>
<accession>A0A9X7Z8E8</accession>
<keyword evidence="6 15" id="KW-0479">Metal-binding</keyword>
<evidence type="ECO:0000256" key="5">
    <source>
        <dbReference type="ARBA" id="ARBA00022705"/>
    </source>
</evidence>
<keyword evidence="20" id="KW-1185">Reference proteome</keyword>
<dbReference type="GO" id="GO:0046872">
    <property type="term" value="F:metal ion binding"/>
    <property type="evidence" value="ECO:0007669"/>
    <property type="project" value="UniProtKB-KW"/>
</dbReference>
<dbReference type="EC" id="6.5.1.2" evidence="2 15"/>
<keyword evidence="9 15" id="KW-0460">Magnesium</keyword>
<proteinExistence type="inferred from homology"/>